<keyword evidence="2" id="KW-0963">Cytoplasm</keyword>
<sequence>MGGGGFRHSRGLPNGNGGGSSASALDTMHESDAYSTATETSTLWCEICETAGHDILTCTNMFGPQAAEHHHQKDNDDGSRIADGTGTEKTGRDVVREGLRNQQQHQHLHVPHSHQGDDEDIKPAPLSPVKSRPSPAPTPVRILPNPMDSGPVAGKESGVVDASKWCALCERDGHDSVDCPFEDAF</sequence>
<dbReference type="InterPro" id="IPR032108">
    <property type="entry name" value="CLIP1_ZNF"/>
</dbReference>
<evidence type="ECO:0000256" key="5">
    <source>
        <dbReference type="ARBA" id="ARBA00023212"/>
    </source>
</evidence>
<evidence type="ECO:0000313" key="9">
    <source>
        <dbReference type="Proteomes" id="UP001586593"/>
    </source>
</evidence>
<name>A0ABR3W295_9PEZI</name>
<feature type="compositionally biased region" description="Basic and acidic residues" evidence="6">
    <location>
        <begin position="89"/>
        <end position="99"/>
    </location>
</feature>
<gene>
    <name evidence="8" type="ORF">VTK73DRAFT_9432</name>
</gene>
<proteinExistence type="predicted"/>
<comment type="caution">
    <text evidence="8">The sequence shown here is derived from an EMBL/GenBank/DDBJ whole genome shotgun (WGS) entry which is preliminary data.</text>
</comment>
<dbReference type="EMBL" id="JAZHXJ010000788">
    <property type="protein sequence ID" value="KAL1851367.1"/>
    <property type="molecule type" value="Genomic_DNA"/>
</dbReference>
<reference evidence="8 9" key="1">
    <citation type="journal article" date="2024" name="Commun. Biol.">
        <title>Comparative genomic analysis of thermophilic fungi reveals convergent evolutionary adaptations and gene losses.</title>
        <authorList>
            <person name="Steindorff A.S."/>
            <person name="Aguilar-Pontes M.V."/>
            <person name="Robinson A.J."/>
            <person name="Andreopoulos B."/>
            <person name="LaButti K."/>
            <person name="Kuo A."/>
            <person name="Mondo S."/>
            <person name="Riley R."/>
            <person name="Otillar R."/>
            <person name="Haridas S."/>
            <person name="Lipzen A."/>
            <person name="Grimwood J."/>
            <person name="Schmutz J."/>
            <person name="Clum A."/>
            <person name="Reid I.D."/>
            <person name="Moisan M.C."/>
            <person name="Butler G."/>
            <person name="Nguyen T.T.M."/>
            <person name="Dewar K."/>
            <person name="Conant G."/>
            <person name="Drula E."/>
            <person name="Henrissat B."/>
            <person name="Hansel C."/>
            <person name="Singer S."/>
            <person name="Hutchinson M.I."/>
            <person name="de Vries R.P."/>
            <person name="Natvig D.O."/>
            <person name="Powell A.J."/>
            <person name="Tsang A."/>
            <person name="Grigoriev I.V."/>
        </authorList>
    </citation>
    <scope>NUCLEOTIDE SEQUENCE [LARGE SCALE GENOMIC DNA]</scope>
    <source>
        <strain evidence="8 9">ATCC 24622</strain>
    </source>
</reference>
<dbReference type="Pfam" id="PF16641">
    <property type="entry name" value="CLIP1_ZNF"/>
    <property type="match status" value="2"/>
</dbReference>
<feature type="region of interest" description="Disordered" evidence="6">
    <location>
        <begin position="1"/>
        <end position="25"/>
    </location>
</feature>
<keyword evidence="5" id="KW-0206">Cytoskeleton</keyword>
<feature type="region of interest" description="Disordered" evidence="6">
    <location>
        <begin position="68"/>
        <end position="156"/>
    </location>
</feature>
<feature type="domain" description="CLIP1 zinc knuckle" evidence="7">
    <location>
        <begin position="43"/>
        <end position="58"/>
    </location>
</feature>
<keyword evidence="9" id="KW-1185">Reference proteome</keyword>
<evidence type="ECO:0000256" key="1">
    <source>
        <dbReference type="ARBA" id="ARBA00004245"/>
    </source>
</evidence>
<keyword evidence="3" id="KW-0493">Microtubule</keyword>
<organism evidence="8 9">
    <name type="scientific">Phialemonium thermophilum</name>
    <dbReference type="NCBI Taxonomy" id="223376"/>
    <lineage>
        <taxon>Eukaryota</taxon>
        <taxon>Fungi</taxon>
        <taxon>Dikarya</taxon>
        <taxon>Ascomycota</taxon>
        <taxon>Pezizomycotina</taxon>
        <taxon>Sordariomycetes</taxon>
        <taxon>Sordariomycetidae</taxon>
        <taxon>Cephalothecales</taxon>
        <taxon>Cephalothecaceae</taxon>
        <taxon>Phialemonium</taxon>
    </lineage>
</organism>
<evidence type="ECO:0000256" key="6">
    <source>
        <dbReference type="SAM" id="MobiDB-lite"/>
    </source>
</evidence>
<evidence type="ECO:0000256" key="2">
    <source>
        <dbReference type="ARBA" id="ARBA00022490"/>
    </source>
</evidence>
<evidence type="ECO:0000256" key="3">
    <source>
        <dbReference type="ARBA" id="ARBA00022701"/>
    </source>
</evidence>
<evidence type="ECO:0000313" key="8">
    <source>
        <dbReference type="EMBL" id="KAL1851367.1"/>
    </source>
</evidence>
<evidence type="ECO:0000259" key="7">
    <source>
        <dbReference type="Pfam" id="PF16641"/>
    </source>
</evidence>
<accession>A0ABR3W295</accession>
<dbReference type="Proteomes" id="UP001586593">
    <property type="component" value="Unassembled WGS sequence"/>
</dbReference>
<feature type="compositionally biased region" description="Basic and acidic residues" evidence="6">
    <location>
        <begin position="68"/>
        <end position="80"/>
    </location>
</feature>
<keyword evidence="4" id="KW-0175">Coiled coil</keyword>
<feature type="domain" description="CLIP1 zinc knuckle" evidence="7">
    <location>
        <begin position="164"/>
        <end position="179"/>
    </location>
</feature>
<protein>
    <recommendedName>
        <fullName evidence="7">CLIP1 zinc knuckle domain-containing protein</fullName>
    </recommendedName>
</protein>
<comment type="subcellular location">
    <subcellularLocation>
        <location evidence="1">Cytoplasm</location>
        <location evidence="1">Cytoskeleton</location>
    </subcellularLocation>
</comment>
<evidence type="ECO:0000256" key="4">
    <source>
        <dbReference type="ARBA" id="ARBA00023054"/>
    </source>
</evidence>